<name>A0A1Q2CF30_9ACTN</name>
<feature type="transmembrane region" description="Helical" evidence="1">
    <location>
        <begin position="137"/>
        <end position="163"/>
    </location>
</feature>
<keyword evidence="1" id="KW-1133">Transmembrane helix</keyword>
<protein>
    <submittedName>
        <fullName evidence="2">Uncharacterized protein</fullName>
    </submittedName>
</protein>
<feature type="transmembrane region" description="Helical" evidence="1">
    <location>
        <begin position="16"/>
        <end position="43"/>
    </location>
</feature>
<accession>A0A1Q2CF30</accession>
<evidence type="ECO:0000313" key="3">
    <source>
        <dbReference type="Proteomes" id="UP000188324"/>
    </source>
</evidence>
<dbReference type="Proteomes" id="UP000188324">
    <property type="component" value="Chromosome"/>
</dbReference>
<reference evidence="2 3" key="1">
    <citation type="journal article" date="2016" name="Int. J. Syst. Evol. Microbiol.">
        <title>Tessaracoccus flavus sp. nov., isolated from the drainage system of a lindane-producing factory.</title>
        <authorList>
            <person name="Kumari R."/>
            <person name="Singh P."/>
            <person name="Schumann P."/>
            <person name="Lal R."/>
        </authorList>
    </citation>
    <scope>NUCLEOTIDE SEQUENCE [LARGE SCALE GENOMIC DNA]</scope>
    <source>
        <strain evidence="2 3">RP1T</strain>
    </source>
</reference>
<dbReference type="AlphaFoldDB" id="A0A1Q2CF30"/>
<keyword evidence="3" id="KW-1185">Reference proteome</keyword>
<gene>
    <name evidence="2" type="ORF">RPIT_07820</name>
</gene>
<proteinExistence type="predicted"/>
<keyword evidence="1" id="KW-0472">Membrane</keyword>
<sequence length="177" mass="18279">MGRSVRASLRRRARTVAVAGTVAVFAYAVFAAFQILVLNPLAAAPGADLAQIYADVEAAGESMGVPSVVTILTVGPIVASALLARTWARPEPEPRMVLVLYLALLALGELGHTVASFGPGMALADTYLISGGDHSPWAVPLQAVSGIAFMVAVILAPGAWAAAGDRRAGVPLRWHNS</sequence>
<keyword evidence="1" id="KW-0812">Transmembrane</keyword>
<feature type="transmembrane region" description="Helical" evidence="1">
    <location>
        <begin position="63"/>
        <end position="84"/>
    </location>
</feature>
<dbReference type="KEGG" id="tfl:RPIT_07820"/>
<evidence type="ECO:0000256" key="1">
    <source>
        <dbReference type="SAM" id="Phobius"/>
    </source>
</evidence>
<dbReference type="EMBL" id="CP019605">
    <property type="protein sequence ID" value="AQP44724.1"/>
    <property type="molecule type" value="Genomic_DNA"/>
</dbReference>
<evidence type="ECO:0000313" key="2">
    <source>
        <dbReference type="EMBL" id="AQP44724.1"/>
    </source>
</evidence>
<organism evidence="2 3">
    <name type="scientific">Tessaracoccus flavus</name>
    <dbReference type="NCBI Taxonomy" id="1610493"/>
    <lineage>
        <taxon>Bacteria</taxon>
        <taxon>Bacillati</taxon>
        <taxon>Actinomycetota</taxon>
        <taxon>Actinomycetes</taxon>
        <taxon>Propionibacteriales</taxon>
        <taxon>Propionibacteriaceae</taxon>
        <taxon>Tessaracoccus</taxon>
    </lineage>
</organism>
<feature type="transmembrane region" description="Helical" evidence="1">
    <location>
        <begin position="96"/>
        <end position="117"/>
    </location>
</feature>